<dbReference type="Pfam" id="PF10236">
    <property type="entry name" value="DAP3"/>
    <property type="match status" value="1"/>
</dbReference>
<comment type="similarity">
    <text evidence="2">Belongs to the mitochondrion-specific ribosomal protein mS29 family.</text>
</comment>
<organism evidence="8 9">
    <name type="scientific">Chlamydomonas eustigma</name>
    <dbReference type="NCBI Taxonomy" id="1157962"/>
    <lineage>
        <taxon>Eukaryota</taxon>
        <taxon>Viridiplantae</taxon>
        <taxon>Chlorophyta</taxon>
        <taxon>core chlorophytes</taxon>
        <taxon>Chlorophyceae</taxon>
        <taxon>CS clade</taxon>
        <taxon>Chlamydomonadales</taxon>
        <taxon>Chlamydomonadaceae</taxon>
        <taxon>Chlamydomonas</taxon>
    </lineage>
</organism>
<dbReference type="GO" id="GO:0003735">
    <property type="term" value="F:structural constituent of ribosome"/>
    <property type="evidence" value="ECO:0007669"/>
    <property type="project" value="TreeGrafter"/>
</dbReference>
<reference evidence="8 9" key="1">
    <citation type="submission" date="2017-08" db="EMBL/GenBank/DDBJ databases">
        <title>Acidophilic green algal genome provides insights into adaptation to an acidic environment.</title>
        <authorList>
            <person name="Hirooka S."/>
            <person name="Hirose Y."/>
            <person name="Kanesaki Y."/>
            <person name="Higuchi S."/>
            <person name="Fujiwara T."/>
            <person name="Onuma R."/>
            <person name="Era A."/>
            <person name="Ohbayashi R."/>
            <person name="Uzuka A."/>
            <person name="Nozaki H."/>
            <person name="Yoshikawa H."/>
            <person name="Miyagishima S.Y."/>
        </authorList>
    </citation>
    <scope>NUCLEOTIDE SEQUENCE [LARGE SCALE GENOMIC DNA]</scope>
    <source>
        <strain evidence="8 9">NIES-2499</strain>
    </source>
</reference>
<keyword evidence="4" id="KW-0689">Ribosomal protein</keyword>
<dbReference type="Proteomes" id="UP000232323">
    <property type="component" value="Unassembled WGS sequence"/>
</dbReference>
<evidence type="ECO:0000256" key="4">
    <source>
        <dbReference type="ARBA" id="ARBA00022980"/>
    </source>
</evidence>
<dbReference type="STRING" id="1157962.A0A250WXK7"/>
<evidence type="ECO:0000313" key="8">
    <source>
        <dbReference type="EMBL" id="GAX75551.1"/>
    </source>
</evidence>
<evidence type="ECO:0000256" key="7">
    <source>
        <dbReference type="ARBA" id="ARBA00035140"/>
    </source>
</evidence>
<evidence type="ECO:0000256" key="3">
    <source>
        <dbReference type="ARBA" id="ARBA00022946"/>
    </source>
</evidence>
<accession>A0A250WXK7</accession>
<dbReference type="EMBL" id="BEGY01000012">
    <property type="protein sequence ID" value="GAX75551.1"/>
    <property type="molecule type" value="Genomic_DNA"/>
</dbReference>
<evidence type="ECO:0000313" key="9">
    <source>
        <dbReference type="Proteomes" id="UP000232323"/>
    </source>
</evidence>
<keyword evidence="9" id="KW-1185">Reference proteome</keyword>
<evidence type="ECO:0000256" key="1">
    <source>
        <dbReference type="ARBA" id="ARBA00004173"/>
    </source>
</evidence>
<dbReference type="PANTHER" id="PTHR12810:SF0">
    <property type="entry name" value="SMALL RIBOSOMAL SUBUNIT PROTEIN MS29"/>
    <property type="match status" value="1"/>
</dbReference>
<dbReference type="AlphaFoldDB" id="A0A250WXK7"/>
<name>A0A250WXK7_9CHLO</name>
<keyword evidence="5" id="KW-0496">Mitochondrion</keyword>
<comment type="caution">
    <text evidence="8">The sequence shown here is derived from an EMBL/GenBank/DDBJ whole genome shotgun (WGS) entry which is preliminary data.</text>
</comment>
<keyword evidence="3" id="KW-0809">Transit peptide</keyword>
<protein>
    <recommendedName>
        <fullName evidence="7">Small ribosomal subunit protein mS29</fullName>
    </recommendedName>
</protein>
<dbReference type="GO" id="GO:0005763">
    <property type="term" value="C:mitochondrial small ribosomal subunit"/>
    <property type="evidence" value="ECO:0007669"/>
    <property type="project" value="TreeGrafter"/>
</dbReference>
<proteinExistence type="inferred from homology"/>
<comment type="subcellular location">
    <subcellularLocation>
        <location evidence="1">Mitochondrion</location>
    </subcellularLocation>
</comment>
<gene>
    <name evidence="8" type="ORF">CEUSTIGMA_g2994.t1</name>
</gene>
<dbReference type="InterPro" id="IPR019368">
    <property type="entry name" value="Ribosomal_mS29"/>
</dbReference>
<sequence>MRERAKSLIHPIRNLIQGQAHFQCSSCYFSTATTSQPKIAEALSYNPGKNSSGSESVLVELQSIGLQDGHVGNYYKLQRSLISETLHEGNAGSKGGLSRSPATHSALQVECNATGVPAVMYRNCMKDLRNAIRSQQEEGRGSQVLLKGPPGTGKSVALASLVEWARASGWIAMYIPSATELTRGGYFLRRESSGQFDTINSAQQILRSLVQSHRKELSALPATVALQGEASGSLLDIANKGLATDSDATLAVDACMAIKGELVSATRNSESGKGPKVLFAIDEYNALYWSTGYGQDQGDGKRLQLEVEDLTLASGMRLLSGSIPNTRNLAIVGAESESLGVPRRVTTPIGDTVESVLMPRYSLAETAHALYWYWENGLASKKPSLREVQAMHALCNGNAKETRVLAPKMTLVAGRDAVGMYNRMVYSFPLLHKCLLSAVHSHDIERTNHPAQGCTVCWPALMISLQLQQLLPVGCCMKHKNAGLRYLAADLGWSQGTLVHTFPS</sequence>
<dbReference type="InterPro" id="IPR027417">
    <property type="entry name" value="P-loop_NTPase"/>
</dbReference>
<dbReference type="SUPFAM" id="SSF52540">
    <property type="entry name" value="P-loop containing nucleoside triphosphate hydrolases"/>
    <property type="match status" value="1"/>
</dbReference>
<keyword evidence="6" id="KW-0687">Ribonucleoprotein</keyword>
<dbReference type="OrthoDB" id="274828at2759"/>
<evidence type="ECO:0000256" key="6">
    <source>
        <dbReference type="ARBA" id="ARBA00023274"/>
    </source>
</evidence>
<dbReference type="PANTHER" id="PTHR12810">
    <property type="entry name" value="MITOCHONDRIAL 28S RIBOSOMAL PROTEIN S29"/>
    <property type="match status" value="1"/>
</dbReference>
<evidence type="ECO:0000256" key="5">
    <source>
        <dbReference type="ARBA" id="ARBA00023128"/>
    </source>
</evidence>
<evidence type="ECO:0000256" key="2">
    <source>
        <dbReference type="ARBA" id="ARBA00009863"/>
    </source>
</evidence>